<evidence type="ECO:0000313" key="4">
    <source>
        <dbReference type="Proteomes" id="UP001180531"/>
    </source>
</evidence>
<name>A0ABU2SIM0_9ACTN</name>
<comment type="caution">
    <text evidence="3">The sequence shown here is derived from an EMBL/GenBank/DDBJ whole genome shotgun (WGS) entry which is preliminary data.</text>
</comment>
<dbReference type="InterPro" id="IPR026820">
    <property type="entry name" value="VioB/RebD_dom"/>
</dbReference>
<keyword evidence="4" id="KW-1185">Reference proteome</keyword>
<dbReference type="Proteomes" id="UP001180531">
    <property type="component" value="Unassembled WGS sequence"/>
</dbReference>
<accession>A0ABU2SIM0</accession>
<dbReference type="PANTHER" id="PTHR34400">
    <property type="match status" value="1"/>
</dbReference>
<proteinExistence type="predicted"/>
<feature type="domain" description="Iminophenyl-pyruvate dimer synthase" evidence="2">
    <location>
        <begin position="40"/>
        <end position="250"/>
    </location>
</feature>
<feature type="region of interest" description="Disordered" evidence="1">
    <location>
        <begin position="1"/>
        <end position="24"/>
    </location>
</feature>
<evidence type="ECO:0000313" key="3">
    <source>
        <dbReference type="EMBL" id="MDT0447615.1"/>
    </source>
</evidence>
<dbReference type="InterPro" id="IPR012347">
    <property type="entry name" value="Ferritin-like"/>
</dbReference>
<dbReference type="Gene3D" id="1.20.1260.10">
    <property type="match status" value="1"/>
</dbReference>
<dbReference type="PANTHER" id="PTHR34400:SF4">
    <property type="entry name" value="MEMBRANE PROTEIN"/>
    <property type="match status" value="1"/>
</dbReference>
<organism evidence="3 4">
    <name type="scientific">Streptomyces hesseae</name>
    <dbReference type="NCBI Taxonomy" id="3075519"/>
    <lineage>
        <taxon>Bacteria</taxon>
        <taxon>Bacillati</taxon>
        <taxon>Actinomycetota</taxon>
        <taxon>Actinomycetes</taxon>
        <taxon>Kitasatosporales</taxon>
        <taxon>Streptomycetaceae</taxon>
        <taxon>Streptomyces</taxon>
    </lineage>
</organism>
<dbReference type="RefSeq" id="WP_311606939.1">
    <property type="nucleotide sequence ID" value="NZ_JAVRFI010000001.1"/>
</dbReference>
<dbReference type="Pfam" id="PF12902">
    <property type="entry name" value="Ferritin-like"/>
    <property type="match status" value="1"/>
</dbReference>
<evidence type="ECO:0000256" key="1">
    <source>
        <dbReference type="SAM" id="MobiDB-lite"/>
    </source>
</evidence>
<reference evidence="3" key="1">
    <citation type="submission" date="2024-05" db="EMBL/GenBank/DDBJ databases">
        <title>30 novel species of actinomycetes from the DSMZ collection.</title>
        <authorList>
            <person name="Nouioui I."/>
        </authorList>
    </citation>
    <scope>NUCLEOTIDE SEQUENCE</scope>
    <source>
        <strain evidence="3">DSM 40473</strain>
    </source>
</reference>
<evidence type="ECO:0000259" key="2">
    <source>
        <dbReference type="Pfam" id="PF12902"/>
    </source>
</evidence>
<gene>
    <name evidence="3" type="ORF">RM609_00640</name>
</gene>
<protein>
    <submittedName>
        <fullName evidence="3">Ferritin-like protein</fullName>
    </submittedName>
</protein>
<sequence>MSPRSVVTAAGPPGAAVRTGPGIRTTPPALRDLDWIRGALQTAVALEHATMPLYSAAMYSLEVQNYPSYNTIRSVLMEEMVHMAIAANMLAALGGSPDIKGLGPRYPAPGGGLPGGVMPDLTPVLARLSARQLDDFLRIEAPARLLSERERRSAYPTIGHFYDALRQAVTANADRVRRAVRAGGPANQVGGNLGYPTFGPDDPADPVERFLHGIDIITHQGEGEHEHTIEAGGTYQHEGSHYARFAELRHRRRYRAPDPARPLTRDTEADFFRGEEIPWPVVINTLAVPADGYAAVLAEDPDGPAAQLELDAFDAAYTAMMTALDRAWNGPAETWWPALGAAVERMNDMRVLSCFNVMRQPVPEAVVERLEILYPGEHKLLADRTDLGRPVFYGPRFQNNAARNNAARNNAVRNNSAL</sequence>
<dbReference type="EMBL" id="JAVRFI010000001">
    <property type="protein sequence ID" value="MDT0447615.1"/>
    <property type="molecule type" value="Genomic_DNA"/>
</dbReference>
<feature type="compositionally biased region" description="Low complexity" evidence="1">
    <location>
        <begin position="1"/>
        <end position="22"/>
    </location>
</feature>